<proteinExistence type="predicted"/>
<keyword evidence="1" id="KW-0614">Plasmid</keyword>
<dbReference type="Proteomes" id="UP000298596">
    <property type="component" value="Plasmid p2"/>
</dbReference>
<dbReference type="EMBL" id="CP032332">
    <property type="protein sequence ID" value="QCO05848.1"/>
    <property type="molecule type" value="Genomic_DNA"/>
</dbReference>
<evidence type="ECO:0000313" key="1">
    <source>
        <dbReference type="EMBL" id="QCO05848.1"/>
    </source>
</evidence>
<accession>A0A4D8Q715</accession>
<name>A0A4D8Q715_AZOBR</name>
<sequence>MVYATEGFERVTLFAADDDRFAVTAPVAVVLNGVSVVYWRQGQHLYALCAELPPDTLLALAEAARASWF</sequence>
<gene>
    <name evidence="1" type="ORF">D3867_28640</name>
</gene>
<organism evidence="1 2">
    <name type="scientific">Azospirillum brasilense</name>
    <dbReference type="NCBI Taxonomy" id="192"/>
    <lineage>
        <taxon>Bacteria</taxon>
        <taxon>Pseudomonadati</taxon>
        <taxon>Pseudomonadota</taxon>
        <taxon>Alphaproteobacteria</taxon>
        <taxon>Rhodospirillales</taxon>
        <taxon>Azospirillaceae</taxon>
        <taxon>Azospirillum</taxon>
    </lineage>
</organism>
<protein>
    <submittedName>
        <fullName evidence="1">Uncharacterized protein</fullName>
    </submittedName>
</protein>
<reference evidence="1 2" key="1">
    <citation type="submission" date="2018-09" db="EMBL/GenBank/DDBJ databases">
        <title>Whole genome based analysis of evolution and adaptive divergence in Indian and Brazilian strains of Azospirillum brasilense.</title>
        <authorList>
            <person name="Singh C."/>
            <person name="Tripathi A.K."/>
        </authorList>
    </citation>
    <scope>NUCLEOTIDE SEQUENCE [LARGE SCALE GENOMIC DNA]</scope>
    <source>
        <strain evidence="1 2">MTCC4036</strain>
        <plasmid evidence="1 2">p2</plasmid>
    </source>
</reference>
<evidence type="ECO:0000313" key="2">
    <source>
        <dbReference type="Proteomes" id="UP000298596"/>
    </source>
</evidence>
<geneLocation type="plasmid" evidence="1">
    <name>p2</name>
</geneLocation>
<dbReference type="AlphaFoldDB" id="A0A4D8Q715"/>